<sequence>MSGWTASSRTLPVPVPIGPLRLGERRDIAVLAVCPPWLSMVGDVVTTGAAVVPWRAKLGALMAGFETVRREITGTTQIDPRLS</sequence>
<reference evidence="1 2" key="1">
    <citation type="submission" date="2020-02" db="EMBL/GenBank/DDBJ databases">
        <title>Whole-genome analyses of novel actinobacteria.</title>
        <authorList>
            <person name="Sahin N."/>
        </authorList>
    </citation>
    <scope>NUCLEOTIDE SEQUENCE [LARGE SCALE GENOMIC DNA]</scope>
    <source>
        <strain evidence="1 2">KC13</strain>
    </source>
</reference>
<gene>
    <name evidence="1" type="ORF">G5C66_03645</name>
</gene>
<dbReference type="AlphaFoldDB" id="A0A6M1QVG3"/>
<protein>
    <submittedName>
        <fullName evidence="1">Uncharacterized protein</fullName>
    </submittedName>
</protein>
<proteinExistence type="predicted"/>
<dbReference type="EMBL" id="JAALAA010000002">
    <property type="protein sequence ID" value="NGN91834.1"/>
    <property type="molecule type" value="Genomic_DNA"/>
</dbReference>
<keyword evidence="2" id="KW-1185">Reference proteome</keyword>
<evidence type="ECO:0000313" key="1">
    <source>
        <dbReference type="EMBL" id="NGN91834.1"/>
    </source>
</evidence>
<evidence type="ECO:0000313" key="2">
    <source>
        <dbReference type="Proteomes" id="UP000483261"/>
    </source>
</evidence>
<comment type="caution">
    <text evidence="1">The sequence shown here is derived from an EMBL/GenBank/DDBJ whole genome shotgun (WGS) entry which is preliminary data.</text>
</comment>
<name>A0A6M1QVG3_9ACTN</name>
<dbReference type="Proteomes" id="UP000483261">
    <property type="component" value="Unassembled WGS sequence"/>
</dbReference>
<organism evidence="1 2">
    <name type="scientific">Nocardioides turkmenicus</name>
    <dbReference type="NCBI Taxonomy" id="2711220"/>
    <lineage>
        <taxon>Bacteria</taxon>
        <taxon>Bacillati</taxon>
        <taxon>Actinomycetota</taxon>
        <taxon>Actinomycetes</taxon>
        <taxon>Propionibacteriales</taxon>
        <taxon>Nocardioidaceae</taxon>
        <taxon>Nocardioides</taxon>
    </lineage>
</organism>
<accession>A0A6M1QVG3</accession>
<dbReference type="RefSeq" id="WP_165109588.1">
    <property type="nucleotide sequence ID" value="NZ_JAALAA010000002.1"/>
</dbReference>